<keyword evidence="2" id="KW-1185">Reference proteome</keyword>
<feature type="non-terminal residue" evidence="1">
    <location>
        <position position="52"/>
    </location>
</feature>
<gene>
    <name evidence="1" type="ORF">NTEN_LOCUS15997</name>
</gene>
<dbReference type="Proteomes" id="UP000479000">
    <property type="component" value="Unassembled WGS sequence"/>
</dbReference>
<reference evidence="1 2" key="1">
    <citation type="submission" date="2020-02" db="EMBL/GenBank/DDBJ databases">
        <authorList>
            <person name="Ferguson B K."/>
        </authorList>
    </citation>
    <scope>NUCLEOTIDE SEQUENCE [LARGE SCALE GENOMIC DNA]</scope>
</reference>
<dbReference type="AlphaFoldDB" id="A0A6H5H540"/>
<proteinExistence type="predicted"/>
<protein>
    <submittedName>
        <fullName evidence="1">Uncharacterized protein</fullName>
    </submittedName>
</protein>
<sequence>MKYIIKITNIVQYFYAKEGVRRRKQFGNIRPVRPFIAKGLLNIQSSGINYRS</sequence>
<organism evidence="1 2">
    <name type="scientific">Nesidiocoris tenuis</name>
    <dbReference type="NCBI Taxonomy" id="355587"/>
    <lineage>
        <taxon>Eukaryota</taxon>
        <taxon>Metazoa</taxon>
        <taxon>Ecdysozoa</taxon>
        <taxon>Arthropoda</taxon>
        <taxon>Hexapoda</taxon>
        <taxon>Insecta</taxon>
        <taxon>Pterygota</taxon>
        <taxon>Neoptera</taxon>
        <taxon>Paraneoptera</taxon>
        <taxon>Hemiptera</taxon>
        <taxon>Heteroptera</taxon>
        <taxon>Panheteroptera</taxon>
        <taxon>Cimicomorpha</taxon>
        <taxon>Miridae</taxon>
        <taxon>Dicyphina</taxon>
        <taxon>Nesidiocoris</taxon>
    </lineage>
</organism>
<name>A0A6H5H540_9HEMI</name>
<accession>A0A6H5H540</accession>
<evidence type="ECO:0000313" key="1">
    <source>
        <dbReference type="EMBL" id="CAB0011004.1"/>
    </source>
</evidence>
<evidence type="ECO:0000313" key="2">
    <source>
        <dbReference type="Proteomes" id="UP000479000"/>
    </source>
</evidence>
<dbReference type="EMBL" id="CADCXU010023586">
    <property type="protein sequence ID" value="CAB0011004.1"/>
    <property type="molecule type" value="Genomic_DNA"/>
</dbReference>